<comment type="caution">
    <text evidence="2">The sequence shown here is derived from an EMBL/GenBank/DDBJ whole genome shotgun (WGS) entry which is preliminary data.</text>
</comment>
<organism evidence="2 3">
    <name type="scientific">Fodinicola feengrottensis</name>
    <dbReference type="NCBI Taxonomy" id="435914"/>
    <lineage>
        <taxon>Bacteria</taxon>
        <taxon>Bacillati</taxon>
        <taxon>Actinomycetota</taxon>
        <taxon>Actinomycetes</taxon>
        <taxon>Mycobacteriales</taxon>
        <taxon>Fodinicola</taxon>
    </lineage>
</organism>
<dbReference type="RefSeq" id="WP_344314835.1">
    <property type="nucleotide sequence ID" value="NZ_BAAANY010000040.1"/>
</dbReference>
<dbReference type="SUPFAM" id="SSF46894">
    <property type="entry name" value="C-terminal effector domain of the bipartite response regulators"/>
    <property type="match status" value="1"/>
</dbReference>
<feature type="domain" description="HTH luxR-type" evidence="1">
    <location>
        <begin position="374"/>
        <end position="438"/>
    </location>
</feature>
<dbReference type="PROSITE" id="PS50043">
    <property type="entry name" value="HTH_LUXR_2"/>
    <property type="match status" value="1"/>
</dbReference>
<dbReference type="InterPro" id="IPR000792">
    <property type="entry name" value="Tscrpt_reg_LuxR_C"/>
</dbReference>
<gene>
    <name evidence="2" type="ORF">GCM10009765_75210</name>
</gene>
<dbReference type="SMART" id="SM00421">
    <property type="entry name" value="HTH_LUXR"/>
    <property type="match status" value="1"/>
</dbReference>
<proteinExistence type="predicted"/>
<protein>
    <recommendedName>
        <fullName evidence="1">HTH luxR-type domain-containing protein</fullName>
    </recommendedName>
</protein>
<sequence>MTTVDAAFDEARAAHARLAGQSRWGEADVIVTAAIEGASAGHRQRFGELIHVPGGLCSDSQDALMAVMMTNRGAQREAAVAAARRVLAAPRWRLEAFWLAIVVLFAADEIGYATQALRHAWECLGRAVPTRDRDALALLSGRLAGLVGEPGRAAELLAGALDRGVRPGLRDLALAWRVAALADAGEVQDAYDDLLDAGFVGALDDAAERIDLLAARATLHAAADRLDLAYADWLACGRALGERAVTCPAVLPWRSRAALCAYAMGRTVFAEALARQESMAAERWGSRRAIGVATHALAVSIGGDLPLLQQAEEELVGSQAIGELLRVRHDLALALAAAGKRREAVRLVEKVRAESGGYRLWKQRADATWHRIVNGTGVAALTRQERKIAALARAGHSNRRIAEEESLTVRTVEFHLSGVYRKLGIAGRRELMTFFSRI</sequence>
<name>A0ABP4V0P9_9ACTN</name>
<evidence type="ECO:0000259" key="1">
    <source>
        <dbReference type="PROSITE" id="PS50043"/>
    </source>
</evidence>
<dbReference type="Proteomes" id="UP001500618">
    <property type="component" value="Unassembled WGS sequence"/>
</dbReference>
<keyword evidence="3" id="KW-1185">Reference proteome</keyword>
<dbReference type="CDD" id="cd06170">
    <property type="entry name" value="LuxR_C_like"/>
    <property type="match status" value="1"/>
</dbReference>
<dbReference type="Pfam" id="PF00196">
    <property type="entry name" value="GerE"/>
    <property type="match status" value="1"/>
</dbReference>
<dbReference type="PRINTS" id="PR00038">
    <property type="entry name" value="HTHLUXR"/>
</dbReference>
<dbReference type="InterPro" id="IPR016032">
    <property type="entry name" value="Sig_transdc_resp-reg_C-effctor"/>
</dbReference>
<dbReference type="InterPro" id="IPR036388">
    <property type="entry name" value="WH-like_DNA-bd_sf"/>
</dbReference>
<accession>A0ABP4V0P9</accession>
<dbReference type="EMBL" id="BAAANY010000040">
    <property type="protein sequence ID" value="GAA1715332.1"/>
    <property type="molecule type" value="Genomic_DNA"/>
</dbReference>
<dbReference type="Gene3D" id="1.10.10.10">
    <property type="entry name" value="Winged helix-like DNA-binding domain superfamily/Winged helix DNA-binding domain"/>
    <property type="match status" value="1"/>
</dbReference>
<reference evidence="3" key="1">
    <citation type="journal article" date="2019" name="Int. J. Syst. Evol. Microbiol.">
        <title>The Global Catalogue of Microorganisms (GCM) 10K type strain sequencing project: providing services to taxonomists for standard genome sequencing and annotation.</title>
        <authorList>
            <consortium name="The Broad Institute Genomics Platform"/>
            <consortium name="The Broad Institute Genome Sequencing Center for Infectious Disease"/>
            <person name="Wu L."/>
            <person name="Ma J."/>
        </authorList>
    </citation>
    <scope>NUCLEOTIDE SEQUENCE [LARGE SCALE GENOMIC DNA]</scope>
    <source>
        <strain evidence="3">JCM 14718</strain>
    </source>
</reference>
<evidence type="ECO:0000313" key="2">
    <source>
        <dbReference type="EMBL" id="GAA1715332.1"/>
    </source>
</evidence>
<evidence type="ECO:0000313" key="3">
    <source>
        <dbReference type="Proteomes" id="UP001500618"/>
    </source>
</evidence>